<sequence length="248" mass="25287">MDRNSNDRHSTPLEGASPETGRLPVAPSPFVCQPCRRFDRLMLRLGAALALCAWLPTHSTAQTATIGSDVRAPGCLLVDSSLSLLPQGGSVARAAPAVANAAAGQPPLLDLFSRSDVRGVTPTRSTGATWDASVRSGATDAPARFAIDAAGARGLLAMAVAMPLGEARRPAFEPARLQTTGLVAGPVRALSPALAASSASEHTDIDLGLPLGRAARLIGSRGMLGGPRSCVLTSGTAAGEAGRRAVWV</sequence>
<organism evidence="2 3">
    <name type="scientific">Pelomonas cellulosilytica</name>
    <dbReference type="NCBI Taxonomy" id="2906762"/>
    <lineage>
        <taxon>Bacteria</taxon>
        <taxon>Pseudomonadati</taxon>
        <taxon>Pseudomonadota</taxon>
        <taxon>Betaproteobacteria</taxon>
        <taxon>Burkholderiales</taxon>
        <taxon>Sphaerotilaceae</taxon>
        <taxon>Roseateles</taxon>
    </lineage>
</organism>
<evidence type="ECO:0000313" key="2">
    <source>
        <dbReference type="EMBL" id="MCE4557025.1"/>
    </source>
</evidence>
<reference evidence="2 3" key="1">
    <citation type="submission" date="2021-12" db="EMBL/GenBank/DDBJ databases">
        <title>Genome seq of P8.</title>
        <authorList>
            <person name="Seo T."/>
        </authorList>
    </citation>
    <scope>NUCLEOTIDE SEQUENCE [LARGE SCALE GENOMIC DNA]</scope>
    <source>
        <strain evidence="2 3">P8</strain>
    </source>
</reference>
<name>A0ABS8Y4E2_9BURK</name>
<feature type="compositionally biased region" description="Basic and acidic residues" evidence="1">
    <location>
        <begin position="1"/>
        <end position="11"/>
    </location>
</feature>
<dbReference type="EMBL" id="JAJTWU010000009">
    <property type="protein sequence ID" value="MCE4557025.1"/>
    <property type="molecule type" value="Genomic_DNA"/>
</dbReference>
<gene>
    <name evidence="2" type="ORF">LXT13_21735</name>
</gene>
<evidence type="ECO:0000256" key="1">
    <source>
        <dbReference type="SAM" id="MobiDB-lite"/>
    </source>
</evidence>
<protein>
    <submittedName>
        <fullName evidence="2">Uncharacterized protein</fullName>
    </submittedName>
</protein>
<dbReference type="RefSeq" id="WP_233374407.1">
    <property type="nucleotide sequence ID" value="NZ_JAJTWU010000009.1"/>
</dbReference>
<proteinExistence type="predicted"/>
<accession>A0ABS8Y4E2</accession>
<evidence type="ECO:0000313" key="3">
    <source>
        <dbReference type="Proteomes" id="UP001200741"/>
    </source>
</evidence>
<dbReference type="Proteomes" id="UP001200741">
    <property type="component" value="Unassembled WGS sequence"/>
</dbReference>
<comment type="caution">
    <text evidence="2">The sequence shown here is derived from an EMBL/GenBank/DDBJ whole genome shotgun (WGS) entry which is preliminary data.</text>
</comment>
<feature type="region of interest" description="Disordered" evidence="1">
    <location>
        <begin position="1"/>
        <end position="23"/>
    </location>
</feature>
<keyword evidence="3" id="KW-1185">Reference proteome</keyword>